<dbReference type="PANTHER" id="PTHR43085">
    <property type="entry name" value="HEXOKINASE FAMILY MEMBER"/>
    <property type="match status" value="1"/>
</dbReference>
<dbReference type="PANTHER" id="PTHR43085:SF15">
    <property type="entry name" value="2-DEHYDRO-3-DEOXYGLUCONOKINASE"/>
    <property type="match status" value="1"/>
</dbReference>
<dbReference type="Pfam" id="PF00294">
    <property type="entry name" value="PfkB"/>
    <property type="match status" value="1"/>
</dbReference>
<dbReference type="InterPro" id="IPR002173">
    <property type="entry name" value="Carboh/pur_kinase_PfkB_CS"/>
</dbReference>
<dbReference type="RefSeq" id="WP_247028514.1">
    <property type="nucleotide sequence ID" value="NZ_JALKCH010000005.1"/>
</dbReference>
<dbReference type="Gene3D" id="3.40.1190.20">
    <property type="match status" value="1"/>
</dbReference>
<keyword evidence="6" id="KW-1185">Reference proteome</keyword>
<gene>
    <name evidence="5" type="ORF">MWN34_08610</name>
</gene>
<keyword evidence="2" id="KW-0808">Transferase</keyword>
<evidence type="ECO:0000256" key="2">
    <source>
        <dbReference type="ARBA" id="ARBA00022679"/>
    </source>
</evidence>
<dbReference type="InterPro" id="IPR011611">
    <property type="entry name" value="PfkB_dom"/>
</dbReference>
<evidence type="ECO:0000313" key="5">
    <source>
        <dbReference type="EMBL" id="MCK0196974.1"/>
    </source>
</evidence>
<proteinExistence type="inferred from homology"/>
<sequence length="314" mass="33026">MSRTFVSIGECMIEMAVTEQGLYRRGFAGDTLNTAWGVRGLTDPAALAVRYVTRVGDDVPSSDMLRFIAGAGIDAGHIGREAGRTVGLYMIALDGYERSFTYWRDSSAARLLAADRDVLGVALEGADYIYFSGITLAILSPAHRATLLGVLAEARARGVPVAFDGNIRHRLWAGPDDLKAGLEAGYRAATVGLPTFPDEAGLFGDASPADTVARLRGYGVEEIAVKDGAEPCTLYAEGASEVIPAVKVASPLDTTGAGDAFNAGYIAARLDGRSPAEAVRFAHRVAARVISCRGALVDMTLLRELGDGERVAGA</sequence>
<evidence type="ECO:0000256" key="1">
    <source>
        <dbReference type="ARBA" id="ARBA00010688"/>
    </source>
</evidence>
<accession>A0ABT0DAN0</accession>
<dbReference type="InterPro" id="IPR050306">
    <property type="entry name" value="PfkB_Carbo_kinase"/>
</dbReference>
<dbReference type="GO" id="GO:0016301">
    <property type="term" value="F:kinase activity"/>
    <property type="evidence" value="ECO:0007669"/>
    <property type="project" value="UniProtKB-KW"/>
</dbReference>
<evidence type="ECO:0000259" key="4">
    <source>
        <dbReference type="Pfam" id="PF00294"/>
    </source>
</evidence>
<reference evidence="5 6" key="1">
    <citation type="submission" date="2022-04" db="EMBL/GenBank/DDBJ databases">
        <authorList>
            <person name="Grouzdev D.S."/>
            <person name="Pantiukh K.S."/>
            <person name="Krutkina M.S."/>
        </authorList>
    </citation>
    <scope>NUCLEOTIDE SEQUENCE [LARGE SCALE GENOMIC DNA]</scope>
    <source>
        <strain evidence="5 6">6x-1</strain>
    </source>
</reference>
<dbReference type="InterPro" id="IPR029056">
    <property type="entry name" value="Ribokinase-like"/>
</dbReference>
<organism evidence="5 6">
    <name type="scientific">Ancylobacter crimeensis</name>
    <dbReference type="NCBI Taxonomy" id="2579147"/>
    <lineage>
        <taxon>Bacteria</taxon>
        <taxon>Pseudomonadati</taxon>
        <taxon>Pseudomonadota</taxon>
        <taxon>Alphaproteobacteria</taxon>
        <taxon>Hyphomicrobiales</taxon>
        <taxon>Xanthobacteraceae</taxon>
        <taxon>Ancylobacter</taxon>
    </lineage>
</organism>
<name>A0ABT0DAN0_9HYPH</name>
<protein>
    <submittedName>
        <fullName evidence="5">Sugar kinase</fullName>
    </submittedName>
</protein>
<evidence type="ECO:0000313" key="6">
    <source>
        <dbReference type="Proteomes" id="UP001203284"/>
    </source>
</evidence>
<dbReference type="CDD" id="cd01166">
    <property type="entry name" value="KdgK"/>
    <property type="match status" value="1"/>
</dbReference>
<feature type="domain" description="Carbohydrate kinase PfkB" evidence="4">
    <location>
        <begin position="6"/>
        <end position="296"/>
    </location>
</feature>
<keyword evidence="3 5" id="KW-0418">Kinase</keyword>
<dbReference type="EMBL" id="JALKCH010000005">
    <property type="protein sequence ID" value="MCK0196974.1"/>
    <property type="molecule type" value="Genomic_DNA"/>
</dbReference>
<evidence type="ECO:0000256" key="3">
    <source>
        <dbReference type="ARBA" id="ARBA00022777"/>
    </source>
</evidence>
<dbReference type="SUPFAM" id="SSF53613">
    <property type="entry name" value="Ribokinase-like"/>
    <property type="match status" value="1"/>
</dbReference>
<dbReference type="Proteomes" id="UP001203284">
    <property type="component" value="Unassembled WGS sequence"/>
</dbReference>
<comment type="caution">
    <text evidence="5">The sequence shown here is derived from an EMBL/GenBank/DDBJ whole genome shotgun (WGS) entry which is preliminary data.</text>
</comment>
<comment type="similarity">
    <text evidence="1">Belongs to the carbohydrate kinase PfkB family.</text>
</comment>
<dbReference type="PROSITE" id="PS00584">
    <property type="entry name" value="PFKB_KINASES_2"/>
    <property type="match status" value="1"/>
</dbReference>